<dbReference type="EMBL" id="BAAALS010000057">
    <property type="protein sequence ID" value="GAA1777777.1"/>
    <property type="molecule type" value="Genomic_DNA"/>
</dbReference>
<accession>A0ABP4XH71</accession>
<keyword evidence="1" id="KW-0812">Transmembrane</keyword>
<dbReference type="RefSeq" id="WP_344088695.1">
    <property type="nucleotide sequence ID" value="NZ_BAAALS010000057.1"/>
</dbReference>
<evidence type="ECO:0000313" key="3">
    <source>
        <dbReference type="Proteomes" id="UP001500655"/>
    </source>
</evidence>
<reference evidence="3" key="1">
    <citation type="journal article" date="2019" name="Int. J. Syst. Evol. Microbiol.">
        <title>The Global Catalogue of Microorganisms (GCM) 10K type strain sequencing project: providing services to taxonomists for standard genome sequencing and annotation.</title>
        <authorList>
            <consortium name="The Broad Institute Genomics Platform"/>
            <consortium name="The Broad Institute Genome Sequencing Center for Infectious Disease"/>
            <person name="Wu L."/>
            <person name="Ma J."/>
        </authorList>
    </citation>
    <scope>NUCLEOTIDE SEQUENCE [LARGE SCALE GENOMIC DNA]</scope>
    <source>
        <strain evidence="3">JCM 13249</strain>
    </source>
</reference>
<sequence>MGLRLAICTERDHIRQWADGVRDPAGTLIVAMETLTPLARRSRVAVTIAGLLLLLAGTLWGSDDHFPFGPFSMYAGVNRLDDPAPDTRVEGTDVTGATVLLTEANTGIKRAEIEGQIDKLRSQPALLDSIAAAYADRNPAAPALTEVRVVIRWHELRGGKPTGVYRDEVASTWQPA</sequence>
<evidence type="ECO:0000256" key="1">
    <source>
        <dbReference type="SAM" id="Phobius"/>
    </source>
</evidence>
<gene>
    <name evidence="2" type="ORF">GCM10009681_56150</name>
</gene>
<evidence type="ECO:0000313" key="2">
    <source>
        <dbReference type="EMBL" id="GAA1777777.1"/>
    </source>
</evidence>
<keyword evidence="3" id="KW-1185">Reference proteome</keyword>
<name>A0ABP4XH71_9ACTN</name>
<feature type="transmembrane region" description="Helical" evidence="1">
    <location>
        <begin position="44"/>
        <end position="62"/>
    </location>
</feature>
<organism evidence="2 3">
    <name type="scientific">Luedemannella helvata</name>
    <dbReference type="NCBI Taxonomy" id="349315"/>
    <lineage>
        <taxon>Bacteria</taxon>
        <taxon>Bacillati</taxon>
        <taxon>Actinomycetota</taxon>
        <taxon>Actinomycetes</taxon>
        <taxon>Micromonosporales</taxon>
        <taxon>Micromonosporaceae</taxon>
        <taxon>Luedemannella</taxon>
    </lineage>
</organism>
<protein>
    <submittedName>
        <fullName evidence="2">Uncharacterized protein</fullName>
    </submittedName>
</protein>
<keyword evidence="1" id="KW-1133">Transmembrane helix</keyword>
<keyword evidence="1" id="KW-0472">Membrane</keyword>
<comment type="caution">
    <text evidence="2">The sequence shown here is derived from an EMBL/GenBank/DDBJ whole genome shotgun (WGS) entry which is preliminary data.</text>
</comment>
<dbReference type="Proteomes" id="UP001500655">
    <property type="component" value="Unassembled WGS sequence"/>
</dbReference>
<proteinExistence type="predicted"/>